<keyword evidence="1" id="KW-0472">Membrane</keyword>
<dbReference type="GO" id="GO:0005886">
    <property type="term" value="C:plasma membrane"/>
    <property type="evidence" value="ECO:0007669"/>
    <property type="project" value="TreeGrafter"/>
</dbReference>
<dbReference type="CDD" id="cd06259">
    <property type="entry name" value="YdcF-like"/>
    <property type="match status" value="1"/>
</dbReference>
<accession>F8FD45</accession>
<proteinExistence type="predicted"/>
<evidence type="ECO:0000313" key="3">
    <source>
        <dbReference type="EMBL" id="AEI41462.1"/>
    </source>
</evidence>
<dbReference type="Gene3D" id="3.40.50.620">
    <property type="entry name" value="HUPs"/>
    <property type="match status" value="1"/>
</dbReference>
<organism evidence="3 4">
    <name type="scientific">Paenibacillus mucilaginosus (strain KNP414)</name>
    <dbReference type="NCBI Taxonomy" id="1036673"/>
    <lineage>
        <taxon>Bacteria</taxon>
        <taxon>Bacillati</taxon>
        <taxon>Bacillota</taxon>
        <taxon>Bacilli</taxon>
        <taxon>Bacillales</taxon>
        <taxon>Paenibacillaceae</taxon>
        <taxon>Paenibacillus</taxon>
    </lineage>
</organism>
<evidence type="ECO:0000256" key="1">
    <source>
        <dbReference type="SAM" id="Phobius"/>
    </source>
</evidence>
<dbReference type="PANTHER" id="PTHR30336">
    <property type="entry name" value="INNER MEMBRANE PROTEIN, PROBABLE PERMEASE"/>
    <property type="match status" value="1"/>
</dbReference>
<dbReference type="InterPro" id="IPR051599">
    <property type="entry name" value="Cell_Envelope_Assoc"/>
</dbReference>
<dbReference type="Proteomes" id="UP000006620">
    <property type="component" value="Chromosome"/>
</dbReference>
<reference evidence="4" key="1">
    <citation type="submission" date="2011-06" db="EMBL/GenBank/DDBJ databases">
        <title>Complete genome sequence of Paenibacillus mucilaginosus KNP414.</title>
        <authorList>
            <person name="Wang J."/>
            <person name="Hu S."/>
            <person name="Hu X."/>
            <person name="Zhang B."/>
            <person name="Dong D."/>
            <person name="Zhang S."/>
            <person name="Zhao K."/>
            <person name="Wu D."/>
        </authorList>
    </citation>
    <scope>NUCLEOTIDE SEQUENCE [LARGE SCALE GENOMIC DNA]</scope>
    <source>
        <strain evidence="4">KNP414</strain>
    </source>
</reference>
<dbReference type="KEGG" id="pms:KNP414_02904"/>
<evidence type="ECO:0000313" key="4">
    <source>
        <dbReference type="Proteomes" id="UP000006620"/>
    </source>
</evidence>
<feature type="transmembrane region" description="Helical" evidence="1">
    <location>
        <begin position="26"/>
        <end position="46"/>
    </location>
</feature>
<dbReference type="AlphaFoldDB" id="F8FD45"/>
<protein>
    <recommendedName>
        <fullName evidence="2">DUF218 domain-containing protein</fullName>
    </recommendedName>
</protein>
<dbReference type="PATRIC" id="fig|1036673.3.peg.2657"/>
<dbReference type="PANTHER" id="PTHR30336:SF20">
    <property type="entry name" value="DUF218 DOMAIN-CONTAINING PROTEIN"/>
    <property type="match status" value="1"/>
</dbReference>
<keyword evidence="1" id="KW-1133">Transmembrane helix</keyword>
<dbReference type="RefSeq" id="WP_013916623.1">
    <property type="nucleotide sequence ID" value="NC_015690.1"/>
</dbReference>
<reference evidence="3 4" key="2">
    <citation type="journal article" date="2013" name="Genome Announc.">
        <title>Genome Sequence of Growth-Improving Paenibacillus mucilaginosus Strain KNP414.</title>
        <authorList>
            <person name="Lu J.J."/>
            <person name="Wang J.F."/>
            <person name="Hu X.F."/>
        </authorList>
    </citation>
    <scope>NUCLEOTIDE SEQUENCE [LARGE SCALE GENOMIC DNA]</scope>
    <source>
        <strain evidence="3 4">KNP414</strain>
    </source>
</reference>
<keyword evidence="1" id="KW-0812">Transmembrane</keyword>
<dbReference type="HOGENOM" id="CLU_051474_3_0_9"/>
<sequence length="223" mass="25624">MELRQAAAGRYRKKTRVSLLGHLKRIFRFMVLVLLAALLWVGWIQYRIETQADTGQEPKQVGIVLGASLWKDSPSPALKERLDRAVELYQSGRVPYLIVSGGYDVPTSKMTEAEGMRNYLVSKGIPSKRIVLENRARSTYENLLYSKKIMEQHQWTSAVIITHRYHSVRALDIANYLDYEEPAVSPMESRVLMMAWHRGRETLAMTKWQWDKVALVFGVAPKS</sequence>
<feature type="domain" description="DUF218" evidence="2">
    <location>
        <begin position="61"/>
        <end position="187"/>
    </location>
</feature>
<dbReference type="EMBL" id="CP002869">
    <property type="protein sequence ID" value="AEI41462.1"/>
    <property type="molecule type" value="Genomic_DNA"/>
</dbReference>
<dbReference type="Pfam" id="PF02698">
    <property type="entry name" value="DUF218"/>
    <property type="match status" value="1"/>
</dbReference>
<evidence type="ECO:0000259" key="2">
    <source>
        <dbReference type="Pfam" id="PF02698"/>
    </source>
</evidence>
<name>F8FD45_PAEMK</name>
<gene>
    <name evidence="3" type="ordered locus">KNP414_02904</name>
</gene>
<dbReference type="InterPro" id="IPR003848">
    <property type="entry name" value="DUF218"/>
</dbReference>
<dbReference type="InterPro" id="IPR014729">
    <property type="entry name" value="Rossmann-like_a/b/a_fold"/>
</dbReference>